<feature type="domain" description="ABC transporter" evidence="14">
    <location>
        <begin position="1262"/>
        <end position="1496"/>
    </location>
</feature>
<dbReference type="InterPro" id="IPR003593">
    <property type="entry name" value="AAA+_ATPase"/>
</dbReference>
<evidence type="ECO:0000256" key="9">
    <source>
        <dbReference type="ARBA" id="ARBA00022967"/>
    </source>
</evidence>
<keyword evidence="17" id="KW-1185">Reference proteome</keyword>
<dbReference type="GO" id="GO:0016020">
    <property type="term" value="C:membrane"/>
    <property type="evidence" value="ECO:0007669"/>
    <property type="project" value="UniProtKB-SubCell"/>
</dbReference>
<reference evidence="16" key="2">
    <citation type="submission" date="2020-05" db="UniProtKB">
        <authorList>
            <consortium name="EnsemblMetazoa"/>
        </authorList>
    </citation>
    <scope>IDENTIFICATION</scope>
    <source>
        <strain evidence="16">IAEA</strain>
    </source>
</reference>
<dbReference type="PROSITE" id="PS00211">
    <property type="entry name" value="ABC_TRANSPORTER_1"/>
    <property type="match status" value="1"/>
</dbReference>
<dbReference type="GO" id="GO:0005524">
    <property type="term" value="F:ATP binding"/>
    <property type="evidence" value="ECO:0007669"/>
    <property type="project" value="UniProtKB-KW"/>
</dbReference>
<feature type="transmembrane region" description="Helical" evidence="13">
    <location>
        <begin position="39"/>
        <end position="59"/>
    </location>
</feature>
<feature type="transmembrane region" description="Helical" evidence="13">
    <location>
        <begin position="164"/>
        <end position="184"/>
    </location>
</feature>
<evidence type="ECO:0000256" key="10">
    <source>
        <dbReference type="ARBA" id="ARBA00022989"/>
    </source>
</evidence>
<dbReference type="Proteomes" id="UP000092445">
    <property type="component" value="Unassembled WGS sequence"/>
</dbReference>
<keyword evidence="4" id="KW-0813">Transport</keyword>
<proteinExistence type="inferred from homology"/>
<dbReference type="Gene3D" id="3.40.50.300">
    <property type="entry name" value="P-loop containing nucleotide triphosphate hydrolases"/>
    <property type="match status" value="2"/>
</dbReference>
<feature type="transmembrane region" description="Helical" evidence="13">
    <location>
        <begin position="983"/>
        <end position="1011"/>
    </location>
</feature>
<dbReference type="CDD" id="cd03250">
    <property type="entry name" value="ABCC_MRP_domain1"/>
    <property type="match status" value="1"/>
</dbReference>
<dbReference type="InterPro" id="IPR036640">
    <property type="entry name" value="ABC1_TM_sf"/>
</dbReference>
<dbReference type="PANTHER" id="PTHR24223">
    <property type="entry name" value="ATP-BINDING CASSETTE SUB-FAMILY C"/>
    <property type="match status" value="1"/>
</dbReference>
<keyword evidence="10 13" id="KW-1133">Transmembrane helix</keyword>
<evidence type="ECO:0000256" key="6">
    <source>
        <dbReference type="ARBA" id="ARBA00022737"/>
    </source>
</evidence>
<feature type="transmembrane region" description="Helical" evidence="13">
    <location>
        <begin position="137"/>
        <end position="158"/>
    </location>
</feature>
<dbReference type="VEuPathDB" id="VectorBase:GPAI011272"/>
<feature type="domain" description="ABC transmembrane type-1" evidence="15">
    <location>
        <begin position="350"/>
        <end position="580"/>
    </location>
</feature>
<evidence type="ECO:0000259" key="15">
    <source>
        <dbReference type="PROSITE" id="PS50929"/>
    </source>
</evidence>
<organism evidence="16 17">
    <name type="scientific">Glossina pallidipes</name>
    <name type="common">Tsetse fly</name>
    <dbReference type="NCBI Taxonomy" id="7398"/>
    <lineage>
        <taxon>Eukaryota</taxon>
        <taxon>Metazoa</taxon>
        <taxon>Ecdysozoa</taxon>
        <taxon>Arthropoda</taxon>
        <taxon>Hexapoda</taxon>
        <taxon>Insecta</taxon>
        <taxon>Pterygota</taxon>
        <taxon>Neoptera</taxon>
        <taxon>Endopterygota</taxon>
        <taxon>Diptera</taxon>
        <taxon>Brachycera</taxon>
        <taxon>Muscomorpha</taxon>
        <taxon>Hippoboscoidea</taxon>
        <taxon>Glossinidae</taxon>
        <taxon>Glossina</taxon>
    </lineage>
</organism>
<dbReference type="SMART" id="SM00382">
    <property type="entry name" value="AAA"/>
    <property type="match status" value="2"/>
</dbReference>
<dbReference type="InterPro" id="IPR011527">
    <property type="entry name" value="ABC1_TM_dom"/>
</dbReference>
<keyword evidence="9" id="KW-1278">Translocase</keyword>
<dbReference type="FunFam" id="1.20.1560.10:FF:000037">
    <property type="entry name" value="ATP-binding cassette subfamily C member 10"/>
    <property type="match status" value="1"/>
</dbReference>
<feature type="transmembrane region" description="Helical" evidence="13">
    <location>
        <begin position="522"/>
        <end position="545"/>
    </location>
</feature>
<dbReference type="PROSITE" id="PS50893">
    <property type="entry name" value="ABC_TRANSPORTER_2"/>
    <property type="match status" value="2"/>
</dbReference>
<accession>A0A1A9ZDC1</accession>
<reference evidence="17" key="1">
    <citation type="submission" date="2014-03" db="EMBL/GenBank/DDBJ databases">
        <authorList>
            <person name="Aksoy S."/>
            <person name="Warren W."/>
            <person name="Wilson R.K."/>
        </authorList>
    </citation>
    <scope>NUCLEOTIDE SEQUENCE [LARGE SCALE GENOMIC DNA]</scope>
    <source>
        <strain evidence="17">IAEA</strain>
    </source>
</reference>
<dbReference type="PROSITE" id="PS50929">
    <property type="entry name" value="ABC_TM1F"/>
    <property type="match status" value="2"/>
</dbReference>
<dbReference type="Pfam" id="PF00664">
    <property type="entry name" value="ABC_membrane"/>
    <property type="match status" value="2"/>
</dbReference>
<protein>
    <recommendedName>
        <fullName evidence="3">ABC-type xenobiotic transporter</fullName>
        <ecNumber evidence="3">7.6.2.2</ecNumber>
    </recommendedName>
</protein>
<evidence type="ECO:0000259" key="14">
    <source>
        <dbReference type="PROSITE" id="PS50893"/>
    </source>
</evidence>
<feature type="transmembrane region" description="Helical" evidence="13">
    <location>
        <begin position="557"/>
        <end position="576"/>
    </location>
</feature>
<keyword evidence="7" id="KW-0547">Nucleotide-binding</keyword>
<comment type="subcellular location">
    <subcellularLocation>
        <location evidence="1">Membrane</location>
    </subcellularLocation>
</comment>
<evidence type="ECO:0000256" key="3">
    <source>
        <dbReference type="ARBA" id="ARBA00012191"/>
    </source>
</evidence>
<dbReference type="EC" id="7.6.2.2" evidence="3"/>
<sequence length="1509" mass="168918">MTFELKWLNVSWDWNQFCVTGLRPFGSGSNDLLPCFQEIVLQFPAYTLFAATSAYNFGIYNRCVARNRTQLMAINIRAVLSLLLALLAGIKLEEFYRLGSTLYASDILVACSEVLMWLVHSGYLLSSRRCGVLSHRGSLAMLVLWLVIFVLDAVWLRSSRNFDWWPWSLVTFLLDVCYLATLLPKGRAIYVPSRHGNESDSGDNSGPADNESSALLARRYTYFHFDFHEVHLGHAQDEANLCSRFLFHWVDPLISKGVAGNLKRIEDLFDLPDALNISRISERFQTSVSSTKKLFWALHKVFGKEFYFIGILRFVADISTFAGPLLLGGLLAQEPAHNEHDEKVNWQPYLYAVDAFCSTHFSWRMSMVGMKMRIGMVSAIYRKSLEARGLKNTQPEILNLMSTDTDRIVNSCISFHSFWSIPFQLFTTLYLLYTQLGAAFVAGVIFAASLIPINRWLAKRIASYSQGLMSAKDARLSTTKEVIKGAKQIKLHAWEDVFIKKIKVLRQAEVKFLSKRKYLDALCVYFWATTPVLMCFFTFGVSVWMGSSLLATTTYTSVALLNLLIGPLNAFPWVLNGLVESWISIKRVQELIDVRNFNYKMLLCIKFVFFFITQLPDLDFGSYYDPVVKDNSAVDLANEPPVVLQLKNASFEYDSLESDENNPRHNFRLENINILIKKGELICIKGPVGGGKSSFIAALVGGINCLKGSICVQDISSGFGYVPQSPWLQRGTIRDNIIWGGVFDEQRYKSILYACALCEDISNMGGDLSGVGENGHTLSGGQRILYIFDDILASLDAHVANHIVKHCLLGLLKDKTRIIVTRSVTLFYYAHKILNIENGKIALSDYMSESIDLSLEDGSRDDLNSGTDLECIKSIDLKTSYVDQEKKKLDELMLEESREFGYLSSKVLACYWKAVANPLAISVLLSVLLMQVTRNLSDAWLAHWVTDTTLDGSKNLSTTPGYVAMSMDKNVNNGSTAPHSTSFYLGIYASLTLSNTLLTLARAFLFAYAGLKAAKHIHEKLLHAVMYTKFNFFDITSVGRILNRFSSDTYTVDDSLPFILNIFLAQLVGLIGAISISLYAMPWLGLIVLPMIPIYLNLQYRYRHASRDIKRLSTNALSPLYTHFTETIQGLVTIRTMRASVRFQRDFLTKLEESMKAQLTASAAQSWLSLRLQLLGALLVGGAGLLASVTAAHATNPGLVGLAISYALSITSLLSGVLNAVAETEQELVAVERLHQYLELDGEDRSGTVITPPFGWPNQGVLSFSNVRFRYREHLPPALNNFTFKTEAFERLAIVGRTGAGKSSILAALLRVEPITGGEISLDFVNLKELSLNILRDRIGLITQEPFLFEGTVRENLDPRSIYHDTEILHAVTNCTAITYLVQNLGGLDGKLEKDGSNLSAGQKQLLCLARALLKNFKVICIDEGTSNLDNDSEIAMHQALRNCFKHSTVILIAHRLSSLNSVERIIVMDQGEIKEQGTPEQLSRDTTTIFHSMLLAQHINIEEFCKRK</sequence>
<dbReference type="PANTHER" id="PTHR24223:SF330">
    <property type="entry name" value="ATP-BINDING CASSETTE SUB-FAMILY C MEMBER 10"/>
    <property type="match status" value="1"/>
</dbReference>
<keyword evidence="6" id="KW-0677">Repeat</keyword>
<dbReference type="GO" id="GO:0008559">
    <property type="term" value="F:ABC-type xenobiotic transporter activity"/>
    <property type="evidence" value="ECO:0007669"/>
    <property type="project" value="UniProtKB-EC"/>
</dbReference>
<feature type="transmembrane region" description="Helical" evidence="13">
    <location>
        <begin position="71"/>
        <end position="90"/>
    </location>
</feature>
<feature type="transmembrane region" description="Helical" evidence="13">
    <location>
        <begin position="102"/>
        <end position="125"/>
    </location>
</feature>
<feature type="domain" description="ABC transporter" evidence="14">
    <location>
        <begin position="644"/>
        <end position="863"/>
    </location>
</feature>
<dbReference type="CDD" id="cd18605">
    <property type="entry name" value="ABC_6TM_MRP7_D2_like"/>
    <property type="match status" value="1"/>
</dbReference>
<dbReference type="Pfam" id="PF00005">
    <property type="entry name" value="ABC_tran"/>
    <property type="match status" value="2"/>
</dbReference>
<feature type="transmembrane region" description="Helical" evidence="13">
    <location>
        <begin position="1200"/>
        <end position="1222"/>
    </location>
</feature>
<feature type="transmembrane region" description="Helical" evidence="13">
    <location>
        <begin position="1080"/>
        <end position="1098"/>
    </location>
</feature>
<dbReference type="CDD" id="cd18598">
    <property type="entry name" value="ABC_6TM_MRP7_D1_like"/>
    <property type="match status" value="1"/>
</dbReference>
<feature type="transmembrane region" description="Helical" evidence="13">
    <location>
        <begin position="306"/>
        <end position="326"/>
    </location>
</feature>
<dbReference type="Gene3D" id="1.20.1560.10">
    <property type="entry name" value="ABC transporter type 1, transmembrane domain"/>
    <property type="match status" value="2"/>
</dbReference>
<dbReference type="InterPro" id="IPR027417">
    <property type="entry name" value="P-loop_NTPase"/>
</dbReference>
<keyword evidence="11 13" id="KW-0472">Membrane</keyword>
<evidence type="ECO:0000256" key="7">
    <source>
        <dbReference type="ARBA" id="ARBA00022741"/>
    </source>
</evidence>
<dbReference type="FunFam" id="3.40.50.300:FF:000630">
    <property type="entry name" value="ATP-binding cassette (ABC) transporter, putative"/>
    <property type="match status" value="1"/>
</dbReference>
<evidence type="ECO:0000256" key="5">
    <source>
        <dbReference type="ARBA" id="ARBA00022692"/>
    </source>
</evidence>
<dbReference type="EnsemblMetazoa" id="GPAI011272-RA">
    <property type="protein sequence ID" value="GPAI011272-PA"/>
    <property type="gene ID" value="GPAI011272"/>
</dbReference>
<evidence type="ECO:0000313" key="17">
    <source>
        <dbReference type="Proteomes" id="UP000092445"/>
    </source>
</evidence>
<dbReference type="SUPFAM" id="SSF52540">
    <property type="entry name" value="P-loop containing nucleoside triphosphate hydrolases"/>
    <property type="match status" value="2"/>
</dbReference>
<feature type="transmembrane region" description="Helical" evidence="13">
    <location>
        <begin position="1056"/>
        <end position="1074"/>
    </location>
</feature>
<feature type="transmembrane region" description="Helical" evidence="13">
    <location>
        <begin position="432"/>
        <end position="453"/>
    </location>
</feature>
<evidence type="ECO:0000256" key="2">
    <source>
        <dbReference type="ARBA" id="ARBA00009726"/>
    </source>
</evidence>
<dbReference type="InterPro" id="IPR017871">
    <property type="entry name" value="ABC_transporter-like_CS"/>
</dbReference>
<evidence type="ECO:0000256" key="11">
    <source>
        <dbReference type="ARBA" id="ARBA00023136"/>
    </source>
</evidence>
<keyword evidence="5 13" id="KW-0812">Transmembrane</keyword>
<evidence type="ECO:0000256" key="4">
    <source>
        <dbReference type="ARBA" id="ARBA00022448"/>
    </source>
</evidence>
<dbReference type="STRING" id="7398.A0A1A9ZDC1"/>
<evidence type="ECO:0000256" key="8">
    <source>
        <dbReference type="ARBA" id="ARBA00022840"/>
    </source>
</evidence>
<dbReference type="SUPFAM" id="SSF90123">
    <property type="entry name" value="ABC transporter transmembrane region"/>
    <property type="match status" value="2"/>
</dbReference>
<dbReference type="FunFam" id="1.20.1560.10:FF:000113">
    <property type="entry name" value="ABC transporter, putative"/>
    <property type="match status" value="1"/>
</dbReference>
<evidence type="ECO:0000256" key="12">
    <source>
        <dbReference type="ARBA" id="ARBA00034018"/>
    </source>
</evidence>
<evidence type="ECO:0000256" key="1">
    <source>
        <dbReference type="ARBA" id="ARBA00004370"/>
    </source>
</evidence>
<keyword evidence="8" id="KW-0067">ATP-binding</keyword>
<feature type="domain" description="ABC transmembrane type-1" evidence="15">
    <location>
        <begin position="923"/>
        <end position="1226"/>
    </location>
</feature>
<dbReference type="GO" id="GO:0016887">
    <property type="term" value="F:ATP hydrolysis activity"/>
    <property type="evidence" value="ECO:0007669"/>
    <property type="project" value="InterPro"/>
</dbReference>
<evidence type="ECO:0000313" key="16">
    <source>
        <dbReference type="EnsemblMetazoa" id="GPAI011272-PA"/>
    </source>
</evidence>
<comment type="similarity">
    <text evidence="2">Belongs to the ABC transporter superfamily. ABCC family. Conjugate transporter (TC 3.A.1.208) subfamily.</text>
</comment>
<feature type="transmembrane region" description="Helical" evidence="13">
    <location>
        <begin position="1174"/>
        <end position="1194"/>
    </location>
</feature>
<dbReference type="CDD" id="cd03244">
    <property type="entry name" value="ABCC_MRP_domain2"/>
    <property type="match status" value="1"/>
</dbReference>
<dbReference type="InterPro" id="IPR003439">
    <property type="entry name" value="ABC_transporter-like_ATP-bd"/>
</dbReference>
<name>A0A1A9ZDC1_GLOPL</name>
<comment type="catalytic activity">
    <reaction evidence="12">
        <text>ATP + H2O + xenobioticSide 1 = ADP + phosphate + xenobioticSide 2.</text>
        <dbReference type="EC" id="7.6.2.2"/>
    </reaction>
</comment>
<evidence type="ECO:0000256" key="13">
    <source>
        <dbReference type="SAM" id="Phobius"/>
    </source>
</evidence>
<dbReference type="InterPro" id="IPR050173">
    <property type="entry name" value="ABC_transporter_C-like"/>
</dbReference>